<dbReference type="PROSITE" id="PS50191">
    <property type="entry name" value="CRAL_TRIO"/>
    <property type="match status" value="1"/>
</dbReference>
<dbReference type="Pfam" id="PF00650">
    <property type="entry name" value="CRAL_TRIO"/>
    <property type="match status" value="1"/>
</dbReference>
<feature type="domain" description="CRAL-TRIO" evidence="1">
    <location>
        <begin position="90"/>
        <end position="253"/>
    </location>
</feature>
<reference evidence="2" key="1">
    <citation type="journal article" date="2023" name="G3 (Bethesda)">
        <title>Whole genome assemblies of Zophobas morio and Tenebrio molitor.</title>
        <authorList>
            <person name="Kaur S."/>
            <person name="Stinson S.A."/>
            <person name="diCenzo G.C."/>
        </authorList>
    </citation>
    <scope>NUCLEOTIDE SEQUENCE</scope>
    <source>
        <strain evidence="2">QUZm001</strain>
    </source>
</reference>
<dbReference type="SMART" id="SM00516">
    <property type="entry name" value="SEC14"/>
    <property type="match status" value="1"/>
</dbReference>
<dbReference type="Gene3D" id="3.40.525.10">
    <property type="entry name" value="CRAL-TRIO lipid binding domain"/>
    <property type="match status" value="1"/>
</dbReference>
<dbReference type="InterPro" id="IPR036273">
    <property type="entry name" value="CRAL/TRIO_N_dom_sf"/>
</dbReference>
<keyword evidence="3" id="KW-1185">Reference proteome</keyword>
<proteinExistence type="predicted"/>
<dbReference type="GO" id="GO:1902936">
    <property type="term" value="F:phosphatidylinositol bisphosphate binding"/>
    <property type="evidence" value="ECO:0007669"/>
    <property type="project" value="TreeGrafter"/>
</dbReference>
<organism evidence="2 3">
    <name type="scientific">Zophobas morio</name>
    <dbReference type="NCBI Taxonomy" id="2755281"/>
    <lineage>
        <taxon>Eukaryota</taxon>
        <taxon>Metazoa</taxon>
        <taxon>Ecdysozoa</taxon>
        <taxon>Arthropoda</taxon>
        <taxon>Hexapoda</taxon>
        <taxon>Insecta</taxon>
        <taxon>Pterygota</taxon>
        <taxon>Neoptera</taxon>
        <taxon>Endopterygota</taxon>
        <taxon>Coleoptera</taxon>
        <taxon>Polyphaga</taxon>
        <taxon>Cucujiformia</taxon>
        <taxon>Tenebrionidae</taxon>
        <taxon>Zophobas</taxon>
    </lineage>
</organism>
<name>A0AA38IDQ7_9CUCU</name>
<dbReference type="InterPro" id="IPR036865">
    <property type="entry name" value="CRAL-TRIO_dom_sf"/>
</dbReference>
<dbReference type="SUPFAM" id="SSF46938">
    <property type="entry name" value="CRAL/TRIO N-terminal domain"/>
    <property type="match status" value="1"/>
</dbReference>
<dbReference type="Gene3D" id="1.10.8.20">
    <property type="entry name" value="N-terminal domain of phosphatidylinositol transfer protein sec14p"/>
    <property type="match status" value="1"/>
</dbReference>
<dbReference type="AlphaFoldDB" id="A0AA38IDQ7"/>
<evidence type="ECO:0000313" key="2">
    <source>
        <dbReference type="EMBL" id="KAJ3652376.1"/>
    </source>
</evidence>
<gene>
    <name evidence="2" type="ORF">Zmor_018349</name>
</gene>
<dbReference type="EMBL" id="JALNTZ010000005">
    <property type="protein sequence ID" value="KAJ3652376.1"/>
    <property type="molecule type" value="Genomic_DNA"/>
</dbReference>
<dbReference type="InterPro" id="IPR001251">
    <property type="entry name" value="CRAL-TRIO_dom"/>
</dbReference>
<sequence length="307" mass="35568">MILEKPSAQLQVLIRTKCNENIETRNQDLETIKEWLRKQPHLPDTWDDEILLAYLRSSNFSLENTKDKLDKFFSIKHVLPEVFADYDITRPELQECLRSVQFCTSPYLTSEGYRVHFARVIDSQSDNINFITFLKLIMMFIHIYLKAEAVEVAGEIVVLDTSFFNLKHAAQITPMFAKKFLNFVQNAVGFKVKQFNIVNAPALVDTFLKFLSPFLKEKLRNRICLHRNIESLFDHIPKSMAPEEFGGTAGKIQPHSDKLATLINGKFSSWLKEQENIKSDETKRTVKPQWCDDLFGLDGTFKQLNVD</sequence>
<dbReference type="PANTHER" id="PTHR10174">
    <property type="entry name" value="ALPHA-TOCOPHEROL TRANSFER PROTEIN-RELATED"/>
    <property type="match status" value="1"/>
</dbReference>
<accession>A0AA38IDQ7</accession>
<dbReference type="SUPFAM" id="SSF52087">
    <property type="entry name" value="CRAL/TRIO domain"/>
    <property type="match status" value="1"/>
</dbReference>
<evidence type="ECO:0000259" key="1">
    <source>
        <dbReference type="PROSITE" id="PS50191"/>
    </source>
</evidence>
<evidence type="ECO:0000313" key="3">
    <source>
        <dbReference type="Proteomes" id="UP001168821"/>
    </source>
</evidence>
<dbReference type="PRINTS" id="PR00180">
    <property type="entry name" value="CRETINALDHBP"/>
</dbReference>
<dbReference type="PANTHER" id="PTHR10174:SF230">
    <property type="entry name" value="ALPHA-TOCOPHEROL TRANSFER PROTEIN-LIKE"/>
    <property type="match status" value="1"/>
</dbReference>
<comment type="caution">
    <text evidence="2">The sequence shown here is derived from an EMBL/GenBank/DDBJ whole genome shotgun (WGS) entry which is preliminary data.</text>
</comment>
<dbReference type="Proteomes" id="UP001168821">
    <property type="component" value="Unassembled WGS sequence"/>
</dbReference>
<dbReference type="GO" id="GO:0016020">
    <property type="term" value="C:membrane"/>
    <property type="evidence" value="ECO:0007669"/>
    <property type="project" value="TreeGrafter"/>
</dbReference>
<dbReference type="CDD" id="cd00170">
    <property type="entry name" value="SEC14"/>
    <property type="match status" value="1"/>
</dbReference>
<protein>
    <recommendedName>
        <fullName evidence="1">CRAL-TRIO domain-containing protein</fullName>
    </recommendedName>
</protein>